<evidence type="ECO:0000256" key="5">
    <source>
        <dbReference type="ARBA" id="ARBA00022741"/>
    </source>
</evidence>
<comment type="subcellular location">
    <subcellularLocation>
        <location evidence="1">Nucleus</location>
    </subcellularLocation>
</comment>
<dbReference type="WBParaSite" id="ACRNAN_scaffold262.g27418.t1">
    <property type="protein sequence ID" value="ACRNAN_scaffold262.g27418.t1"/>
    <property type="gene ID" value="ACRNAN_scaffold262.g27418"/>
</dbReference>
<keyword evidence="8" id="KW-0234">DNA repair</keyword>
<dbReference type="PANTHER" id="PTHR45674:SF4">
    <property type="entry name" value="DNA LIGASE 1"/>
    <property type="match status" value="1"/>
</dbReference>
<keyword evidence="8" id="KW-0233">DNA recombination</keyword>
<evidence type="ECO:0000256" key="2">
    <source>
        <dbReference type="ARBA" id="ARBA00007572"/>
    </source>
</evidence>
<keyword evidence="3 8" id="KW-0436">Ligase</keyword>
<evidence type="ECO:0000259" key="10">
    <source>
        <dbReference type="PROSITE" id="PS50160"/>
    </source>
</evidence>
<accession>A0A914DFZ1</accession>
<dbReference type="GO" id="GO:0005524">
    <property type="term" value="F:ATP binding"/>
    <property type="evidence" value="ECO:0007669"/>
    <property type="project" value="UniProtKB-KW"/>
</dbReference>
<evidence type="ECO:0000313" key="11">
    <source>
        <dbReference type="Proteomes" id="UP000887540"/>
    </source>
</evidence>
<dbReference type="EC" id="6.5.1.1" evidence="8"/>
<dbReference type="GO" id="GO:0006310">
    <property type="term" value="P:DNA recombination"/>
    <property type="evidence" value="ECO:0007669"/>
    <property type="project" value="UniProtKB-KW"/>
</dbReference>
<comment type="similarity">
    <text evidence="2 9">Belongs to the ATP-dependent DNA ligase family.</text>
</comment>
<keyword evidence="11" id="KW-1185">Reference proteome</keyword>
<feature type="domain" description="ATP-dependent DNA ligase family profile" evidence="10">
    <location>
        <begin position="106"/>
        <end position="240"/>
    </location>
</feature>
<dbReference type="InterPro" id="IPR012340">
    <property type="entry name" value="NA-bd_OB-fold"/>
</dbReference>
<dbReference type="Pfam" id="PF01068">
    <property type="entry name" value="DNA_ligase_A_M"/>
    <property type="match status" value="1"/>
</dbReference>
<evidence type="ECO:0000256" key="8">
    <source>
        <dbReference type="RuleBase" id="RU000617"/>
    </source>
</evidence>
<dbReference type="GO" id="GO:0071897">
    <property type="term" value="P:DNA biosynthetic process"/>
    <property type="evidence" value="ECO:0007669"/>
    <property type="project" value="InterPro"/>
</dbReference>
<dbReference type="GO" id="GO:0005634">
    <property type="term" value="C:nucleus"/>
    <property type="evidence" value="ECO:0007669"/>
    <property type="project" value="UniProtKB-SubCell"/>
</dbReference>
<dbReference type="FunFam" id="3.30.470.30:FF:000002">
    <property type="entry name" value="DNA ligase"/>
    <property type="match status" value="1"/>
</dbReference>
<dbReference type="PROSITE" id="PS00697">
    <property type="entry name" value="DNA_LIGASE_A1"/>
    <property type="match status" value="1"/>
</dbReference>
<protein>
    <recommendedName>
        <fullName evidence="8">DNA ligase</fullName>
        <ecNumber evidence="8">6.5.1.1</ecNumber>
    </recommendedName>
</protein>
<dbReference type="InterPro" id="IPR012310">
    <property type="entry name" value="DNA_ligase_ATP-dep_cent"/>
</dbReference>
<dbReference type="GO" id="GO:0006281">
    <property type="term" value="P:DNA repair"/>
    <property type="evidence" value="ECO:0007669"/>
    <property type="project" value="UniProtKB-KW"/>
</dbReference>
<keyword evidence="5 8" id="KW-0547">Nucleotide-binding</keyword>
<name>A0A914DFZ1_9BILA</name>
<evidence type="ECO:0000256" key="3">
    <source>
        <dbReference type="ARBA" id="ARBA00022598"/>
    </source>
</evidence>
<dbReference type="GO" id="GO:1903461">
    <property type="term" value="P:Okazaki fragment processing involved in mitotic DNA replication"/>
    <property type="evidence" value="ECO:0007669"/>
    <property type="project" value="TreeGrafter"/>
</dbReference>
<dbReference type="FunFam" id="2.40.50.140:FF:000062">
    <property type="entry name" value="DNA ligase"/>
    <property type="match status" value="1"/>
</dbReference>
<comment type="catalytic activity">
    <reaction evidence="8">
        <text>ATP + (deoxyribonucleotide)n-3'-hydroxyl + 5'-phospho-(deoxyribonucleotide)m = (deoxyribonucleotide)n+m + AMP + diphosphate.</text>
        <dbReference type="EC" id="6.5.1.1"/>
    </reaction>
</comment>
<evidence type="ECO:0000256" key="4">
    <source>
        <dbReference type="ARBA" id="ARBA00022705"/>
    </source>
</evidence>
<dbReference type="Proteomes" id="UP000887540">
    <property type="component" value="Unplaced"/>
</dbReference>
<dbReference type="SUPFAM" id="SSF56091">
    <property type="entry name" value="DNA ligase/mRNA capping enzyme, catalytic domain"/>
    <property type="match status" value="1"/>
</dbReference>
<dbReference type="Gene3D" id="3.30.1490.70">
    <property type="match status" value="1"/>
</dbReference>
<dbReference type="Gene3D" id="2.40.50.140">
    <property type="entry name" value="Nucleic acid-binding proteins"/>
    <property type="match status" value="1"/>
</dbReference>
<dbReference type="PANTHER" id="PTHR45674">
    <property type="entry name" value="DNA LIGASE 1/3 FAMILY MEMBER"/>
    <property type="match status" value="1"/>
</dbReference>
<dbReference type="InterPro" id="IPR012309">
    <property type="entry name" value="DNA_ligase_ATP-dep_C"/>
</dbReference>
<evidence type="ECO:0000256" key="7">
    <source>
        <dbReference type="ARBA" id="ARBA00023242"/>
    </source>
</evidence>
<dbReference type="Gene3D" id="3.30.470.30">
    <property type="entry name" value="DNA ligase/mRNA capping enzyme"/>
    <property type="match status" value="1"/>
</dbReference>
<dbReference type="PROSITE" id="PS50160">
    <property type="entry name" value="DNA_LIGASE_A3"/>
    <property type="match status" value="1"/>
</dbReference>
<dbReference type="CDD" id="cd07969">
    <property type="entry name" value="OBF_DNA_ligase_I"/>
    <property type="match status" value="1"/>
</dbReference>
<dbReference type="NCBIfam" id="TIGR00574">
    <property type="entry name" value="dnl1"/>
    <property type="match status" value="1"/>
</dbReference>
<evidence type="ECO:0000256" key="1">
    <source>
        <dbReference type="ARBA" id="ARBA00004123"/>
    </source>
</evidence>
<dbReference type="SUPFAM" id="SSF50249">
    <property type="entry name" value="Nucleic acid-binding proteins"/>
    <property type="match status" value="1"/>
</dbReference>
<dbReference type="InterPro" id="IPR000977">
    <property type="entry name" value="DNA_ligase_ATP-dep"/>
</dbReference>
<dbReference type="InterPro" id="IPR016059">
    <property type="entry name" value="DNA_ligase_ATP-dep_CS"/>
</dbReference>
<dbReference type="Pfam" id="PF04679">
    <property type="entry name" value="DNA_ligase_A_C"/>
    <property type="match status" value="1"/>
</dbReference>
<dbReference type="AlphaFoldDB" id="A0A914DFZ1"/>
<evidence type="ECO:0000313" key="12">
    <source>
        <dbReference type="WBParaSite" id="ACRNAN_scaffold262.g27418.t1"/>
    </source>
</evidence>
<reference evidence="12" key="1">
    <citation type="submission" date="2022-11" db="UniProtKB">
        <authorList>
            <consortium name="WormBaseParasite"/>
        </authorList>
    </citation>
    <scope>IDENTIFICATION</scope>
</reference>
<dbReference type="GO" id="GO:0005739">
    <property type="term" value="C:mitochondrion"/>
    <property type="evidence" value="ECO:0007669"/>
    <property type="project" value="TreeGrafter"/>
</dbReference>
<evidence type="ECO:0000256" key="9">
    <source>
        <dbReference type="RuleBase" id="RU004196"/>
    </source>
</evidence>
<dbReference type="GO" id="GO:0003910">
    <property type="term" value="F:DNA ligase (ATP) activity"/>
    <property type="evidence" value="ECO:0007669"/>
    <property type="project" value="UniProtKB-EC"/>
</dbReference>
<proteinExistence type="inferred from homology"/>
<dbReference type="InterPro" id="IPR050191">
    <property type="entry name" value="ATP-dep_DNA_ligase"/>
</dbReference>
<keyword evidence="4" id="KW-0235">DNA replication</keyword>
<evidence type="ECO:0000256" key="6">
    <source>
        <dbReference type="ARBA" id="ARBA00022840"/>
    </source>
</evidence>
<keyword evidence="6 8" id="KW-0067">ATP-binding</keyword>
<organism evidence="11 12">
    <name type="scientific">Acrobeloides nanus</name>
    <dbReference type="NCBI Taxonomy" id="290746"/>
    <lineage>
        <taxon>Eukaryota</taxon>
        <taxon>Metazoa</taxon>
        <taxon>Ecdysozoa</taxon>
        <taxon>Nematoda</taxon>
        <taxon>Chromadorea</taxon>
        <taxon>Rhabditida</taxon>
        <taxon>Tylenchina</taxon>
        <taxon>Cephalobomorpha</taxon>
        <taxon>Cephaloboidea</taxon>
        <taxon>Cephalobidae</taxon>
        <taxon>Acrobeloides</taxon>
    </lineage>
</organism>
<sequence>MLANPTKGIDEVLKRFGDVEFACEWKYDGERIQIHRQTDGKVTLFSRNQNNTTEKFPDVIRRFPQSLKLTTKDFIADGEVVAWDPEKNVILPFQTLSTRKRKKVGEATIKVQVVVFLFDLLYLNGTSLIDKSFRERRKILRESFNEVPDTVVFVTSLDTSETEEIGAFMEEAIRGNCEGLMIKTLDDRYDIGKRSRNWLKLKKDYMDGIGDTLDLVVIGAYRGEGRRSKVYGAYLLAAYDQEKKEYQTICKVGTGFTDEVLKKDYKDFAKHKINGPLKNYIYAQSLTPDVWFQPKIVWEIKAYGLTISSRHLAAKGLIDKSKGLSLRFPRFIKTREDKNPDDATSTQQLVDMYKRQEDVESFVIKKK</sequence>
<keyword evidence="8" id="KW-0227">DNA damage</keyword>
<dbReference type="CDD" id="cd07900">
    <property type="entry name" value="Adenylation_DNA_ligase_I_Euk"/>
    <property type="match status" value="1"/>
</dbReference>
<keyword evidence="7" id="KW-0539">Nucleus</keyword>